<feature type="transmembrane region" description="Helical" evidence="1">
    <location>
        <begin position="341"/>
        <end position="360"/>
    </location>
</feature>
<dbReference type="RefSeq" id="WP_379563811.1">
    <property type="nucleotide sequence ID" value="NZ_JBHSQK010000006.1"/>
</dbReference>
<proteinExistence type="predicted"/>
<feature type="transmembrane region" description="Helical" evidence="1">
    <location>
        <begin position="147"/>
        <end position="164"/>
    </location>
</feature>
<dbReference type="Proteomes" id="UP001596119">
    <property type="component" value="Unassembled WGS sequence"/>
</dbReference>
<feature type="transmembrane region" description="Helical" evidence="1">
    <location>
        <begin position="170"/>
        <end position="188"/>
    </location>
</feature>
<evidence type="ECO:0000313" key="3">
    <source>
        <dbReference type="Proteomes" id="UP001596119"/>
    </source>
</evidence>
<evidence type="ECO:0000256" key="1">
    <source>
        <dbReference type="SAM" id="Phobius"/>
    </source>
</evidence>
<feature type="transmembrane region" description="Helical" evidence="1">
    <location>
        <begin position="91"/>
        <end position="109"/>
    </location>
</feature>
<keyword evidence="1" id="KW-0472">Membrane</keyword>
<sequence>MSAPSLPAPVPAAPAARGGHGHLGLAALLYLAISLLLQHRVLDDFAGSAIGRVSTDATGFTWWLAHTAHALTSGADPLVTDLQHYPVGVNALWNTAVPLLGVLLAPVTLTAGPTAAFNVGMVLGPAVSGMAAVAALGGIVRSPAARVVAGALYAFSPFVLAHLQAGHLNLVWAVLPPVLLAVAHRLFVRDLRRPWLLGALTGLALALQAWLYTQTLAIGVLMLVVLAAVLAARYPRRAVDRLPALLRAGTSCLAVYAVLAGYAMYLVLAGPARPRGPLRSPEYGSADLANTLLPTWLTAIRPVPAPAEMQGNLGEQGGYLGVAVLVLVLLAVSACGTAARVAAVVGAVAWLLALGPQLFVGAEPTGVPLPWRVVLGVPLLAEVEPVRLQVVVTLAVAVLAGLALDRFPRPVALVAILAAVSWLPADAQRSTSAGAPAPPQLTGQVVETWPRVTADWYGGADPLRTQIASGFGYRLTGGYFLGSDADHPVLIESPWNRYQAGAAWSELVAGPWRGLPPPDADAAARDLRGSGVTVVLVVPQPGRDPAPVLDWTRRVTGSAGVALEGAWLFPLAATLQR</sequence>
<feature type="transmembrane region" description="Helical" evidence="1">
    <location>
        <begin position="317"/>
        <end position="334"/>
    </location>
</feature>
<feature type="transmembrane region" description="Helical" evidence="1">
    <location>
        <begin position="20"/>
        <end position="37"/>
    </location>
</feature>
<feature type="transmembrane region" description="Helical" evidence="1">
    <location>
        <begin position="217"/>
        <end position="234"/>
    </location>
</feature>
<feature type="transmembrane region" description="Helical" evidence="1">
    <location>
        <begin position="195"/>
        <end position="211"/>
    </location>
</feature>
<gene>
    <name evidence="2" type="ORF">ACFQH9_02720</name>
</gene>
<evidence type="ECO:0008006" key="4">
    <source>
        <dbReference type="Google" id="ProtNLM"/>
    </source>
</evidence>
<keyword evidence="1" id="KW-0812">Transmembrane</keyword>
<keyword evidence="1" id="KW-1133">Transmembrane helix</keyword>
<protein>
    <recommendedName>
        <fullName evidence="4">Glycosyltransferase RgtA/B/C/D-like domain-containing protein</fullName>
    </recommendedName>
</protein>
<keyword evidence="3" id="KW-1185">Reference proteome</keyword>
<evidence type="ECO:0000313" key="2">
    <source>
        <dbReference type="EMBL" id="MFC5947192.1"/>
    </source>
</evidence>
<accession>A0ABW1I491</accession>
<comment type="caution">
    <text evidence="2">The sequence shown here is derived from an EMBL/GenBank/DDBJ whole genome shotgun (WGS) entry which is preliminary data.</text>
</comment>
<name>A0ABW1I491_9PSEU</name>
<feature type="transmembrane region" description="Helical" evidence="1">
    <location>
        <begin position="246"/>
        <end position="268"/>
    </location>
</feature>
<dbReference type="EMBL" id="JBHSQK010000006">
    <property type="protein sequence ID" value="MFC5947192.1"/>
    <property type="molecule type" value="Genomic_DNA"/>
</dbReference>
<organism evidence="2 3">
    <name type="scientific">Pseudonocardia lutea</name>
    <dbReference type="NCBI Taxonomy" id="2172015"/>
    <lineage>
        <taxon>Bacteria</taxon>
        <taxon>Bacillati</taxon>
        <taxon>Actinomycetota</taxon>
        <taxon>Actinomycetes</taxon>
        <taxon>Pseudonocardiales</taxon>
        <taxon>Pseudonocardiaceae</taxon>
        <taxon>Pseudonocardia</taxon>
    </lineage>
</organism>
<reference evidence="3" key="1">
    <citation type="journal article" date="2019" name="Int. J. Syst. Evol. Microbiol.">
        <title>The Global Catalogue of Microorganisms (GCM) 10K type strain sequencing project: providing services to taxonomists for standard genome sequencing and annotation.</title>
        <authorList>
            <consortium name="The Broad Institute Genomics Platform"/>
            <consortium name="The Broad Institute Genome Sequencing Center for Infectious Disease"/>
            <person name="Wu L."/>
            <person name="Ma J."/>
        </authorList>
    </citation>
    <scope>NUCLEOTIDE SEQUENCE [LARGE SCALE GENOMIC DNA]</scope>
    <source>
        <strain evidence="3">CGMCC 4.7397</strain>
    </source>
</reference>
<feature type="transmembrane region" description="Helical" evidence="1">
    <location>
        <begin position="115"/>
        <end position="140"/>
    </location>
</feature>